<keyword evidence="3" id="KW-1185">Reference proteome</keyword>
<dbReference type="EMBL" id="HF547348">
    <property type="protein sequence ID" value="CCO06802.1"/>
    <property type="molecule type" value="Genomic_DNA"/>
</dbReference>
<dbReference type="Gene3D" id="3.20.20.140">
    <property type="entry name" value="Metal-dependent hydrolases"/>
    <property type="match status" value="1"/>
</dbReference>
<organism evidence="1">
    <name type="scientific">Desulfamplus magnetovallimortis</name>
    <dbReference type="NCBI Taxonomy" id="1246637"/>
    <lineage>
        <taxon>Bacteria</taxon>
        <taxon>Pseudomonadati</taxon>
        <taxon>Thermodesulfobacteriota</taxon>
        <taxon>Desulfobacteria</taxon>
        <taxon>Desulfobacterales</taxon>
        <taxon>Desulfobacteraceae</taxon>
        <taxon>Desulfamplus</taxon>
    </lineage>
</organism>
<proteinExistence type="predicted"/>
<accession>L0R5K4</accession>
<sequence>MKVFPLHTSDNNCLSDFSGSSDNIKKVSVNSDTHDYPGRSDDSEIFDNAETSDHFEHTKTFLSKKILNTNNAKNEILQDYKNCTISKEVTEEDYNIFFSVVSTDLTSKQICCITEPTQTFPRQKAVLAVHWHPEFIPIEMIDKRIEQMFPNREKELIIPTQHNEIMSYKGFSGVEVDCWSRGFNQKIQLLLHFKNESTKNAHMLKDMLAHTFKYRSSQLFEFIDTITKPHEERIEAAAKQTGANSDLIRFVQIHVAKIEQLIDQNLSSIPAQSIKNKVLRNFFDFLRPRYGDQLIDRAQTFLTAVKQQVKADFSLEYFFRTSEVIEEARSLNAGIIIPHPEQFWPVLLADYDVDGVEVWNPQSQRYTDFLISVIRDLNKKQHHSDRPLLIFMGDDTHFGEKVIHPDRQNLMKAAREIGIQPPWDDLNIAKALVMSGINREKVIDEYKNRIK</sequence>
<evidence type="ECO:0000313" key="1">
    <source>
        <dbReference type="EMBL" id="CCO06802.1"/>
    </source>
</evidence>
<reference evidence="2 3" key="3">
    <citation type="submission" date="2017-03" db="EMBL/GenBank/DDBJ databases">
        <authorList>
            <person name="Afonso C.L."/>
            <person name="Miller P.J."/>
            <person name="Scott M.A."/>
            <person name="Spackman E."/>
            <person name="Goraichik I."/>
            <person name="Dimitrov K.M."/>
            <person name="Suarez D.L."/>
            <person name="Swayne D.E."/>
        </authorList>
    </citation>
    <scope>NUCLEOTIDE SEQUENCE [LARGE SCALE GENOMIC DNA]</scope>
    <source>
        <strain evidence="2">PRJEB14757</strain>
    </source>
</reference>
<dbReference type="STRING" id="1246637.MTBBW1_80196"/>
<reference evidence="1" key="2">
    <citation type="submission" date="2012-12" db="EMBL/GenBank/DDBJ databases">
        <title>Region harboring genes involved in magnetosome formation of Candidatus Desulfamplus magnetosmortis.</title>
        <authorList>
            <person name="Lefevre C.T."/>
            <person name="Bazylinski D.A."/>
        </authorList>
    </citation>
    <scope>NUCLEOTIDE SEQUENCE</scope>
    <source>
        <strain evidence="1">BW-1</strain>
    </source>
</reference>
<protein>
    <submittedName>
        <fullName evidence="1">Uncharacterized protein</fullName>
    </submittedName>
</protein>
<reference evidence="1" key="1">
    <citation type="submission" date="2012-10" db="EMBL/GenBank/DDBJ databases">
        <authorList>
            <person name="Lefevre C."/>
        </authorList>
    </citation>
    <scope>NUCLEOTIDE SEQUENCE</scope>
    <source>
        <strain evidence="1">BW-1</strain>
    </source>
</reference>
<dbReference type="RefSeq" id="WP_245809216.1">
    <property type="nucleotide sequence ID" value="NZ_LT828540.1"/>
</dbReference>
<dbReference type="AlphaFoldDB" id="L0R5K4"/>
<evidence type="ECO:0000313" key="2">
    <source>
        <dbReference type="EMBL" id="SLM32853.1"/>
    </source>
</evidence>
<dbReference type="InterPro" id="IPR016195">
    <property type="entry name" value="Pol/histidinol_Pase-like"/>
</dbReference>
<name>L0R5K4_9BACT</name>
<gene>
    <name evidence="1" type="ORF">DEMABW1_80196</name>
    <name evidence="2" type="ORF">MTBBW1_80196</name>
</gene>
<dbReference type="EMBL" id="FWEV01000325">
    <property type="protein sequence ID" value="SLM32853.1"/>
    <property type="molecule type" value="Genomic_DNA"/>
</dbReference>
<dbReference type="Proteomes" id="UP000191931">
    <property type="component" value="Unassembled WGS sequence"/>
</dbReference>
<evidence type="ECO:0000313" key="3">
    <source>
        <dbReference type="Proteomes" id="UP000191931"/>
    </source>
</evidence>
<dbReference type="SUPFAM" id="SSF89550">
    <property type="entry name" value="PHP domain-like"/>
    <property type="match status" value="1"/>
</dbReference>